<evidence type="ECO:0000313" key="2">
    <source>
        <dbReference type="EMBL" id="TKA22922.1"/>
    </source>
</evidence>
<dbReference type="EMBL" id="NAJP01000250">
    <property type="protein sequence ID" value="TKA22922.1"/>
    <property type="molecule type" value="Genomic_DNA"/>
</dbReference>
<sequence>MSLTKLIGLAIASIVILALLGGGGYRRVQWLKKSPQDDKSLPFYWMHYHRLNGYYNGVQALVKPQEYDAENRR</sequence>
<keyword evidence="1" id="KW-1133">Transmembrane helix</keyword>
<evidence type="ECO:0000313" key="3">
    <source>
        <dbReference type="Proteomes" id="UP000310066"/>
    </source>
</evidence>
<dbReference type="AlphaFoldDB" id="A0A4U0TMF9"/>
<evidence type="ECO:0000256" key="1">
    <source>
        <dbReference type="SAM" id="Phobius"/>
    </source>
</evidence>
<gene>
    <name evidence="2" type="ORF">B0A54_17980</name>
</gene>
<comment type="caution">
    <text evidence="2">The sequence shown here is derived from an EMBL/GenBank/DDBJ whole genome shotgun (WGS) entry which is preliminary data.</text>
</comment>
<organism evidence="2 3">
    <name type="scientific">Friedmanniomyces endolithicus</name>
    <dbReference type="NCBI Taxonomy" id="329885"/>
    <lineage>
        <taxon>Eukaryota</taxon>
        <taxon>Fungi</taxon>
        <taxon>Dikarya</taxon>
        <taxon>Ascomycota</taxon>
        <taxon>Pezizomycotina</taxon>
        <taxon>Dothideomycetes</taxon>
        <taxon>Dothideomycetidae</taxon>
        <taxon>Mycosphaerellales</taxon>
        <taxon>Teratosphaeriaceae</taxon>
        <taxon>Friedmanniomyces</taxon>
    </lineage>
</organism>
<dbReference type="Proteomes" id="UP000310066">
    <property type="component" value="Unassembled WGS sequence"/>
</dbReference>
<reference evidence="2 3" key="1">
    <citation type="submission" date="2017-03" db="EMBL/GenBank/DDBJ databases">
        <title>Genomes of endolithic fungi from Antarctica.</title>
        <authorList>
            <person name="Coleine C."/>
            <person name="Masonjones S."/>
            <person name="Stajich J.E."/>
        </authorList>
    </citation>
    <scope>NUCLEOTIDE SEQUENCE [LARGE SCALE GENOMIC DNA]</scope>
    <source>
        <strain evidence="2 3">CCFEE 5311</strain>
    </source>
</reference>
<keyword evidence="1" id="KW-0472">Membrane</keyword>
<protein>
    <submittedName>
        <fullName evidence="2">Uncharacterized protein</fullName>
    </submittedName>
</protein>
<feature type="transmembrane region" description="Helical" evidence="1">
    <location>
        <begin position="6"/>
        <end position="25"/>
    </location>
</feature>
<proteinExistence type="predicted"/>
<keyword evidence="1" id="KW-0812">Transmembrane</keyword>
<name>A0A4U0TMF9_9PEZI</name>
<accession>A0A4U0TMF9</accession>